<evidence type="ECO:0000313" key="3">
    <source>
        <dbReference type="Proteomes" id="UP001209535"/>
    </source>
</evidence>
<feature type="transmembrane region" description="Helical" evidence="1">
    <location>
        <begin position="49"/>
        <end position="68"/>
    </location>
</feature>
<proteinExistence type="predicted"/>
<accession>A0ABT2X1Y1</accession>
<keyword evidence="1" id="KW-1133">Transmembrane helix</keyword>
<sequence length="312" mass="30914">MADAVHGAGAMPGAEGPGVAVLALLVAVGSLIATAVALSKLAAAAGAPMLGYLAAVWLGAGLILAVPVTLRRGVSGLGRLVPYGLGAGGLMALPSAMGYLSVVHVGAGYISLTFAFPALFTWLIARGLRMQAVRPGQGVGVLAGLAGGMLLASGKLAGSGGPDGGAVWVALASAIPVALALGNIFRSRYWPAGEAPLTLAALSVLLGAALVVPAAALSEGNALARLWQEPFLLLLTLAGALTVAAQYLLQFRLQQTAGPVYMSQIGTVAAVAGALIAVLALAESLPAFFWPAATMIAAGTVVFHRAAGRSRA</sequence>
<dbReference type="Proteomes" id="UP001209535">
    <property type="component" value="Unassembled WGS sequence"/>
</dbReference>
<feature type="transmembrane region" description="Helical" evidence="1">
    <location>
        <begin position="137"/>
        <end position="154"/>
    </location>
</feature>
<feature type="transmembrane region" description="Helical" evidence="1">
    <location>
        <begin position="230"/>
        <end position="249"/>
    </location>
</feature>
<feature type="transmembrane region" description="Helical" evidence="1">
    <location>
        <begin position="288"/>
        <end position="307"/>
    </location>
</feature>
<dbReference type="RefSeq" id="WP_263334440.1">
    <property type="nucleotide sequence ID" value="NZ_JAOVQO010000005.1"/>
</dbReference>
<organism evidence="2 3">
    <name type="scientific">Albidovulum salinarum</name>
    <dbReference type="NCBI Taxonomy" id="2984153"/>
    <lineage>
        <taxon>Bacteria</taxon>
        <taxon>Pseudomonadati</taxon>
        <taxon>Pseudomonadota</taxon>
        <taxon>Alphaproteobacteria</taxon>
        <taxon>Rhodobacterales</taxon>
        <taxon>Paracoccaceae</taxon>
        <taxon>Albidovulum</taxon>
    </lineage>
</organism>
<feature type="transmembrane region" description="Helical" evidence="1">
    <location>
        <begin position="166"/>
        <end position="185"/>
    </location>
</feature>
<feature type="transmembrane region" description="Helical" evidence="1">
    <location>
        <begin position="261"/>
        <end position="282"/>
    </location>
</feature>
<reference evidence="2 3" key="1">
    <citation type="submission" date="2022-10" db="EMBL/GenBank/DDBJ databases">
        <title>Defluviimonas sp. nov., isolated from ocean surface sediments.</title>
        <authorList>
            <person name="He W."/>
            <person name="Wang L."/>
            <person name="Zhang D.-F."/>
        </authorList>
    </citation>
    <scope>NUCLEOTIDE SEQUENCE [LARGE SCALE GENOMIC DNA]</scope>
    <source>
        <strain evidence="2 3">WL0024</strain>
    </source>
</reference>
<keyword evidence="1" id="KW-0472">Membrane</keyword>
<dbReference type="EMBL" id="JAOVQO010000005">
    <property type="protein sequence ID" value="MCU9847699.1"/>
    <property type="molecule type" value="Genomic_DNA"/>
</dbReference>
<evidence type="ECO:0000313" key="2">
    <source>
        <dbReference type="EMBL" id="MCU9847699.1"/>
    </source>
</evidence>
<keyword evidence="3" id="KW-1185">Reference proteome</keyword>
<feature type="transmembrane region" description="Helical" evidence="1">
    <location>
        <begin position="21"/>
        <end position="43"/>
    </location>
</feature>
<feature type="transmembrane region" description="Helical" evidence="1">
    <location>
        <begin position="80"/>
        <end position="100"/>
    </location>
</feature>
<evidence type="ECO:0000256" key="1">
    <source>
        <dbReference type="SAM" id="Phobius"/>
    </source>
</evidence>
<keyword evidence="1" id="KW-0812">Transmembrane</keyword>
<name>A0ABT2X1Y1_9RHOB</name>
<feature type="transmembrane region" description="Helical" evidence="1">
    <location>
        <begin position="106"/>
        <end position="125"/>
    </location>
</feature>
<comment type="caution">
    <text evidence="2">The sequence shown here is derived from an EMBL/GenBank/DDBJ whole genome shotgun (WGS) entry which is preliminary data.</text>
</comment>
<feature type="transmembrane region" description="Helical" evidence="1">
    <location>
        <begin position="197"/>
        <end position="218"/>
    </location>
</feature>
<protein>
    <submittedName>
        <fullName evidence="2">DMT family transporter</fullName>
    </submittedName>
</protein>
<gene>
    <name evidence="2" type="ORF">OEZ60_06730</name>
</gene>